<dbReference type="PANTHER" id="PTHR34387:SF1">
    <property type="entry name" value="PERIPLASMIC IMMUNOGENIC PROTEIN"/>
    <property type="match status" value="1"/>
</dbReference>
<reference evidence="2" key="1">
    <citation type="journal article" date="2011" name="J. Bacteriol.">
        <title>Genome sequences of eight morphologically diverse alphaproteobacteria.</title>
        <authorList>
            <consortium name="US DOE Joint Genome Institute"/>
            <person name="Brown P.J."/>
            <person name="Kysela D.T."/>
            <person name="Buechlein A."/>
            <person name="Hemmerich C."/>
            <person name="Brun Y.V."/>
        </authorList>
    </citation>
    <scope>NUCLEOTIDE SEQUENCE [LARGE SCALE GENOMIC DNA]</scope>
    <source>
        <strain evidence="2">ATCC 17100 / ATH 3.1.1 / DSM 162 / LMG 4299</strain>
    </source>
</reference>
<dbReference type="eggNOG" id="COG2968">
    <property type="taxonomic scope" value="Bacteria"/>
</dbReference>
<dbReference type="OrthoDB" id="9813144at2"/>
<dbReference type="PANTHER" id="PTHR34387">
    <property type="entry name" value="SLR1258 PROTEIN"/>
    <property type="match status" value="1"/>
</dbReference>
<keyword evidence="2" id="KW-1185">Reference proteome</keyword>
<dbReference type="STRING" id="648757.Rvan_1197"/>
<dbReference type="InterPro" id="IPR007497">
    <property type="entry name" value="SIMPL/DUF541"/>
</dbReference>
<dbReference type="InterPro" id="IPR052022">
    <property type="entry name" value="26kDa_periplasmic_antigen"/>
</dbReference>
<evidence type="ECO:0000313" key="1">
    <source>
        <dbReference type="EMBL" id="ADP70466.1"/>
    </source>
</evidence>
<proteinExistence type="predicted"/>
<dbReference type="AlphaFoldDB" id="E3I4F1"/>
<organism evidence="1 2">
    <name type="scientific">Rhodomicrobium vannielii (strain ATCC 17100 / DSM 162 / LMG 4299 / NCIMB 10020 / ATH 3.1.1)</name>
    <dbReference type="NCBI Taxonomy" id="648757"/>
    <lineage>
        <taxon>Bacteria</taxon>
        <taxon>Pseudomonadati</taxon>
        <taxon>Pseudomonadota</taxon>
        <taxon>Alphaproteobacteria</taxon>
        <taxon>Hyphomicrobiales</taxon>
        <taxon>Hyphomicrobiaceae</taxon>
        <taxon>Rhodomicrobium</taxon>
    </lineage>
</organism>
<evidence type="ECO:0008006" key="3">
    <source>
        <dbReference type="Google" id="ProtNLM"/>
    </source>
</evidence>
<dbReference type="Proteomes" id="UP000001399">
    <property type="component" value="Chromosome"/>
</dbReference>
<name>E3I4F1_RHOVT</name>
<protein>
    <recommendedName>
        <fullName evidence="3">26 kDa periplasmic immunogenic protein</fullName>
    </recommendedName>
</protein>
<dbReference type="Gene3D" id="3.30.110.170">
    <property type="entry name" value="Protein of unknown function (DUF541), domain 1"/>
    <property type="match status" value="1"/>
</dbReference>
<evidence type="ECO:0000313" key="2">
    <source>
        <dbReference type="Proteomes" id="UP000001399"/>
    </source>
</evidence>
<accession>E3I4F1</accession>
<dbReference type="EMBL" id="CP002292">
    <property type="protein sequence ID" value="ADP70466.1"/>
    <property type="molecule type" value="Genomic_DNA"/>
</dbReference>
<gene>
    <name evidence="1" type="ordered locus">Rvan_1197</name>
</gene>
<dbReference type="KEGG" id="rva:Rvan_1197"/>
<dbReference type="Gene3D" id="3.30.70.2970">
    <property type="entry name" value="Protein of unknown function (DUF541), domain 2"/>
    <property type="match status" value="1"/>
</dbReference>
<sequence length="268" mass="27505">MGGIANAARRKVSYAVPVMILSEESTMRKAFLVPVAAFAVAFSTAVSAEPQELSLPAQKMPTIEVSGTGGVQVKPDIAVIRIGVATEDANAATAVAKNSAATAKVLSEIAAAGIEQKDLQTSQFSLYPQTATASYASKGASGTFTFRASNTVSVTVRKLDRLGEILGASVAAGSNQISGPDFAVSEPEKYLGDARRKAVEHALAKAKTYAEAAGLKLGAVLSIVEEGAGGPAPVFRGAAYAKAQSVPVEVGEETLSAQVRIVIELVKP</sequence>
<dbReference type="Pfam" id="PF04402">
    <property type="entry name" value="SIMPL"/>
    <property type="match status" value="1"/>
</dbReference>
<dbReference type="HOGENOM" id="CLU_080344_4_0_5"/>
<dbReference type="GO" id="GO:0006974">
    <property type="term" value="P:DNA damage response"/>
    <property type="evidence" value="ECO:0007669"/>
    <property type="project" value="TreeGrafter"/>
</dbReference>